<reference evidence="3" key="1">
    <citation type="journal article" date="2019" name="Int. J. Syst. Evol. Microbiol.">
        <title>The Global Catalogue of Microorganisms (GCM) 10K type strain sequencing project: providing services to taxonomists for standard genome sequencing and annotation.</title>
        <authorList>
            <consortium name="The Broad Institute Genomics Platform"/>
            <consortium name="The Broad Institute Genome Sequencing Center for Infectious Disease"/>
            <person name="Wu L."/>
            <person name="Ma J."/>
        </authorList>
    </citation>
    <scope>NUCLEOTIDE SEQUENCE [LARGE SCALE GENOMIC DNA]</scope>
    <source>
        <strain evidence="3">JCM 17137</strain>
    </source>
</reference>
<gene>
    <name evidence="2" type="ORF">GCM10022402_03880</name>
</gene>
<sequence length="266" mass="28756">MVVSMAETISDARSDAAGDTLTGQFVRNVAAACEGPVAAMGGVVRRTPEVSIAVLDRPFGWLHGATLLRPLTAERVDPVLEQVEHAAAGGAGEVLLWSAWPTPDLRERGWQLHGYPTFLVLPPGGLAGPAPQAEVSEVTDTEGVRVYERIVVEGYPIPELQPYRPGCYLDERILAERRQRMWVAWHEGEPAAIGTLFTEAGIAHLALGVTLPHARRHGLWKALVHERVASASGLPVGVIASDMSRPGLEELGFLSINRFTLWGLSR</sequence>
<dbReference type="InterPro" id="IPR016181">
    <property type="entry name" value="Acyl_CoA_acyltransferase"/>
</dbReference>
<dbReference type="EMBL" id="BAABDD010000001">
    <property type="protein sequence ID" value="GAA3726392.1"/>
    <property type="molecule type" value="Genomic_DNA"/>
</dbReference>
<evidence type="ECO:0000313" key="2">
    <source>
        <dbReference type="EMBL" id="GAA3726392.1"/>
    </source>
</evidence>
<accession>A0ABP7EWH8</accession>
<feature type="domain" description="N-acetyltransferase" evidence="1">
    <location>
        <begin position="133"/>
        <end position="266"/>
    </location>
</feature>
<protein>
    <recommendedName>
        <fullName evidence="1">N-acetyltransferase domain-containing protein</fullName>
    </recommendedName>
</protein>
<dbReference type="InterPro" id="IPR000182">
    <property type="entry name" value="GNAT_dom"/>
</dbReference>
<dbReference type="Gene3D" id="3.40.630.30">
    <property type="match status" value="1"/>
</dbReference>
<evidence type="ECO:0000259" key="1">
    <source>
        <dbReference type="PROSITE" id="PS51186"/>
    </source>
</evidence>
<proteinExistence type="predicted"/>
<evidence type="ECO:0000313" key="3">
    <source>
        <dbReference type="Proteomes" id="UP001500908"/>
    </source>
</evidence>
<keyword evidence="3" id="KW-1185">Reference proteome</keyword>
<organism evidence="2 3">
    <name type="scientific">Salinactinospora qingdaonensis</name>
    <dbReference type="NCBI Taxonomy" id="702744"/>
    <lineage>
        <taxon>Bacteria</taxon>
        <taxon>Bacillati</taxon>
        <taxon>Actinomycetota</taxon>
        <taxon>Actinomycetes</taxon>
        <taxon>Streptosporangiales</taxon>
        <taxon>Nocardiopsidaceae</taxon>
        <taxon>Salinactinospora</taxon>
    </lineage>
</organism>
<name>A0ABP7EWH8_9ACTN</name>
<comment type="caution">
    <text evidence="2">The sequence shown here is derived from an EMBL/GenBank/DDBJ whole genome shotgun (WGS) entry which is preliminary data.</text>
</comment>
<dbReference type="PROSITE" id="PS51186">
    <property type="entry name" value="GNAT"/>
    <property type="match status" value="1"/>
</dbReference>
<dbReference type="Proteomes" id="UP001500908">
    <property type="component" value="Unassembled WGS sequence"/>
</dbReference>
<dbReference type="SUPFAM" id="SSF55729">
    <property type="entry name" value="Acyl-CoA N-acyltransferases (Nat)"/>
    <property type="match status" value="1"/>
</dbReference>